<comment type="caution">
    <text evidence="1">The sequence shown here is derived from an EMBL/GenBank/DDBJ whole genome shotgun (WGS) entry which is preliminary data.</text>
</comment>
<organism evidence="1 2">
    <name type="scientific">Dryococelus australis</name>
    <dbReference type="NCBI Taxonomy" id="614101"/>
    <lineage>
        <taxon>Eukaryota</taxon>
        <taxon>Metazoa</taxon>
        <taxon>Ecdysozoa</taxon>
        <taxon>Arthropoda</taxon>
        <taxon>Hexapoda</taxon>
        <taxon>Insecta</taxon>
        <taxon>Pterygota</taxon>
        <taxon>Neoptera</taxon>
        <taxon>Polyneoptera</taxon>
        <taxon>Phasmatodea</taxon>
        <taxon>Verophasmatodea</taxon>
        <taxon>Anareolatae</taxon>
        <taxon>Phasmatidae</taxon>
        <taxon>Eurycanthinae</taxon>
        <taxon>Dryococelus</taxon>
    </lineage>
</organism>
<dbReference type="EMBL" id="JARBHB010000004">
    <property type="protein sequence ID" value="KAJ8886881.1"/>
    <property type="molecule type" value="Genomic_DNA"/>
</dbReference>
<gene>
    <name evidence="1" type="ORF">PR048_013093</name>
</gene>
<evidence type="ECO:0000313" key="1">
    <source>
        <dbReference type="EMBL" id="KAJ8886881.1"/>
    </source>
</evidence>
<evidence type="ECO:0000313" key="2">
    <source>
        <dbReference type="Proteomes" id="UP001159363"/>
    </source>
</evidence>
<dbReference type="Proteomes" id="UP001159363">
    <property type="component" value="Chromosome X"/>
</dbReference>
<protein>
    <submittedName>
        <fullName evidence="1">Uncharacterized protein</fullName>
    </submittedName>
</protein>
<sequence>MAESGLKYPLCCAFAPYSVDKMLRVKTHSRAIIGNLLLHTTLVHIILEGTSFAPEVQQEIMIILRSQKEWTPEKINSNTNHTSVQEKLNNPLSRLKDNRSTAVLWVQYFHMITFMEKSIAAQCCDDWQGYLSCSQQMILYFNTSGYFHYANCTHLYMQDILSLPNRHPDVKQQYSDFGHFSVNSSGTRWARVWFDKAIEQTLMCDMKSEGRLIRGRGLSDSEFAKWVGGTRTATAICLSLEVFASVHFMSGEQHVDFRVSRINIDDQDRGKLAQWLADHPPFAVRDSIMSLSTGVRGNSNINCHKAAEVGSCKLGTFVGTNFADMKQSKKYAVVPLAVMSNTTKVNNETLVVDSLMIFQRTLISKKRDEEVADLLKYELSPCPMTLFDEGNSVHLKTSYIVVDGGFLLNRVKWNVGTKFSSICEQYNKIQLIELLVETLTARRIEASTAAGDAVGSIERCGLNKVTSHSSVVVIGEDVDLLVLLTALTPPNRNAYVMNPGRGNIEDNVYPTRQCRNYPLVDLACSSAVSQVAPPSEHDLNNHRYNSFVKFSTKVKANLASQPQTKDTAKQHSFRVVMKDAASTISRYTKEISDCPLNIDMSNASSFSLHHLKPRVRDAIQTTAPDMQTRVWNEFEYRVDVVQTTRGGHIEQL</sequence>
<reference evidence="1 2" key="1">
    <citation type="submission" date="2023-02" db="EMBL/GenBank/DDBJ databases">
        <title>LHISI_Scaffold_Assembly.</title>
        <authorList>
            <person name="Stuart O.P."/>
            <person name="Cleave R."/>
            <person name="Magrath M.J.L."/>
            <person name="Mikheyev A.S."/>
        </authorList>
    </citation>
    <scope>NUCLEOTIDE SEQUENCE [LARGE SCALE GENOMIC DNA]</scope>
    <source>
        <strain evidence="1">Daus_M_001</strain>
        <tissue evidence="1">Leg muscle</tissue>
    </source>
</reference>
<dbReference type="PANTHER" id="PTHR47018">
    <property type="entry name" value="CXC DOMAIN-CONTAINING PROTEIN-RELATED"/>
    <property type="match status" value="1"/>
</dbReference>
<name>A0ABQ9HS22_9NEOP</name>
<proteinExistence type="predicted"/>
<keyword evidence="2" id="KW-1185">Reference proteome</keyword>
<dbReference type="PANTHER" id="PTHR47018:SF1">
    <property type="entry name" value="TESMIN_TSO1-LIKE CXC DOMAIN-CONTAINING PROTEIN"/>
    <property type="match status" value="1"/>
</dbReference>
<accession>A0ABQ9HS22</accession>